<reference evidence="3 4" key="1">
    <citation type="journal article" date="2013" name="PLoS Genet.">
        <title>Genomic mechanisms accounting for the adaptation to parasitism in nematode-trapping fungi.</title>
        <authorList>
            <person name="Meerupati T."/>
            <person name="Andersson K.M."/>
            <person name="Friman E."/>
            <person name="Kumar D."/>
            <person name="Tunlid A."/>
            <person name="Ahren D."/>
        </authorList>
    </citation>
    <scope>NUCLEOTIDE SEQUENCE [LARGE SCALE GENOMIC DNA]</scope>
    <source>
        <strain evidence="3 4">CBS 200.50</strain>
    </source>
</reference>
<dbReference type="Proteomes" id="UP000015100">
    <property type="component" value="Unassembled WGS sequence"/>
</dbReference>
<evidence type="ECO:0000313" key="4">
    <source>
        <dbReference type="Proteomes" id="UP000015100"/>
    </source>
</evidence>
<dbReference type="OrthoDB" id="5292963at2759"/>
<keyword evidence="4" id="KW-1185">Reference proteome</keyword>
<dbReference type="Pfam" id="PF00856">
    <property type="entry name" value="SET"/>
    <property type="match status" value="1"/>
</dbReference>
<feature type="region of interest" description="Disordered" evidence="1">
    <location>
        <begin position="119"/>
        <end position="144"/>
    </location>
</feature>
<dbReference type="AlphaFoldDB" id="S8BI79"/>
<sequence length="243" mass="27440">MRTIDMESNSTPQPAQTLTLTGTIMNEFVQVEEVPGIGLGLVASHPIPKGTIWFRMTRDNNLSIPRNAFEHIRCITSPENTKYPEWKTFRASIEHFCWYGEHEDAANFPLDNVRYMNHGDDPNSTYTETETDTSLGAPSRANRDIREGEEVRESYLSYPTCQWAGICGDFLKDVVPDYDAMARGYPLKEPAEILVTRGQLQVYIESNLTRDIDKALLVVLAKWGVFDDSRDAFVIRIPGGASD</sequence>
<dbReference type="SUPFAM" id="SSF82199">
    <property type="entry name" value="SET domain"/>
    <property type="match status" value="1"/>
</dbReference>
<reference evidence="4" key="2">
    <citation type="submission" date="2013-04" db="EMBL/GenBank/DDBJ databases">
        <title>Genomic mechanisms accounting for the adaptation to parasitism in nematode-trapping fungi.</title>
        <authorList>
            <person name="Ahren D.G."/>
        </authorList>
    </citation>
    <scope>NUCLEOTIDE SEQUENCE [LARGE SCALE GENOMIC DNA]</scope>
    <source>
        <strain evidence="4">CBS 200.50</strain>
    </source>
</reference>
<dbReference type="InterPro" id="IPR046341">
    <property type="entry name" value="SET_dom_sf"/>
</dbReference>
<evidence type="ECO:0000313" key="3">
    <source>
        <dbReference type="EMBL" id="EPS39003.1"/>
    </source>
</evidence>
<proteinExistence type="predicted"/>
<accession>S8BI79</accession>
<feature type="compositionally biased region" description="Polar residues" evidence="1">
    <location>
        <begin position="122"/>
        <end position="136"/>
    </location>
</feature>
<comment type="caution">
    <text evidence="3">The sequence shown here is derived from an EMBL/GenBank/DDBJ whole genome shotgun (WGS) entry which is preliminary data.</text>
</comment>
<organism evidence="3 4">
    <name type="scientific">Dactylellina haptotyla (strain CBS 200.50)</name>
    <name type="common">Nematode-trapping fungus</name>
    <name type="synonym">Monacrosporium haptotylum</name>
    <dbReference type="NCBI Taxonomy" id="1284197"/>
    <lineage>
        <taxon>Eukaryota</taxon>
        <taxon>Fungi</taxon>
        <taxon>Dikarya</taxon>
        <taxon>Ascomycota</taxon>
        <taxon>Pezizomycotina</taxon>
        <taxon>Orbiliomycetes</taxon>
        <taxon>Orbiliales</taxon>
        <taxon>Orbiliaceae</taxon>
        <taxon>Dactylellina</taxon>
    </lineage>
</organism>
<dbReference type="CDD" id="cd08161">
    <property type="entry name" value="SET"/>
    <property type="match status" value="1"/>
</dbReference>
<dbReference type="InterPro" id="IPR001214">
    <property type="entry name" value="SET_dom"/>
</dbReference>
<dbReference type="OMA" id="PWANGCK"/>
<name>S8BI79_DACHA</name>
<feature type="domain" description="SET" evidence="2">
    <location>
        <begin position="27"/>
        <end position="156"/>
    </location>
</feature>
<dbReference type="HOGENOM" id="CLU_1004617_0_0_1"/>
<evidence type="ECO:0000259" key="2">
    <source>
        <dbReference type="PROSITE" id="PS50280"/>
    </source>
</evidence>
<dbReference type="EMBL" id="AQGS01000512">
    <property type="protein sequence ID" value="EPS39003.1"/>
    <property type="molecule type" value="Genomic_DNA"/>
</dbReference>
<evidence type="ECO:0000256" key="1">
    <source>
        <dbReference type="SAM" id="MobiDB-lite"/>
    </source>
</evidence>
<dbReference type="PROSITE" id="PS50280">
    <property type="entry name" value="SET"/>
    <property type="match status" value="1"/>
</dbReference>
<gene>
    <name evidence="3" type="ORF">H072_7249</name>
</gene>
<protein>
    <recommendedName>
        <fullName evidence="2">SET domain-containing protein</fullName>
    </recommendedName>
</protein>
<dbReference type="Gene3D" id="2.170.270.10">
    <property type="entry name" value="SET domain"/>
    <property type="match status" value="1"/>
</dbReference>